<dbReference type="Proteomes" id="UP000309566">
    <property type="component" value="Unassembled WGS sequence"/>
</dbReference>
<comment type="caution">
    <text evidence="1">The sequence shown here is derived from an EMBL/GenBank/DDBJ whole genome shotgun (WGS) entry which is preliminary data.</text>
</comment>
<proteinExistence type="predicted"/>
<reference evidence="1 2" key="1">
    <citation type="submission" date="2019-04" db="EMBL/GenBank/DDBJ databases">
        <title>Microbes associate with the intestines of laboratory mice.</title>
        <authorList>
            <person name="Navarre W."/>
            <person name="Wong E."/>
            <person name="Huang K."/>
            <person name="Tropini C."/>
            <person name="Ng K."/>
            <person name="Yu B."/>
        </authorList>
    </citation>
    <scope>NUCLEOTIDE SEQUENCE [LARGE SCALE GENOMIC DNA]</scope>
    <source>
        <strain evidence="1 2">NM63_1-25</strain>
    </source>
</reference>
<protein>
    <submittedName>
        <fullName evidence="1">Uncharacterized protein</fullName>
    </submittedName>
</protein>
<accession>A0A4S2D908</accession>
<name>A0A4S2D908_9BACE</name>
<sequence length="89" mass="9662">MLSSSLHNYSDDGAKVCIILEKICIKPKFFCIKVIFSPFGKADSGGRGIGTETAGAVIKGVALCAHASKVVFSFIKRCFSFRKEGFFFS</sequence>
<dbReference type="AlphaFoldDB" id="A0A4S2D908"/>
<evidence type="ECO:0000313" key="2">
    <source>
        <dbReference type="Proteomes" id="UP000309566"/>
    </source>
</evidence>
<dbReference type="EMBL" id="SRYX01000020">
    <property type="protein sequence ID" value="TGY38228.1"/>
    <property type="molecule type" value="Genomic_DNA"/>
</dbReference>
<gene>
    <name evidence="1" type="ORF">E5353_06960</name>
</gene>
<organism evidence="1 2">
    <name type="scientific">Bacteroides caecimuris</name>
    <dbReference type="NCBI Taxonomy" id="1796613"/>
    <lineage>
        <taxon>Bacteria</taxon>
        <taxon>Pseudomonadati</taxon>
        <taxon>Bacteroidota</taxon>
        <taxon>Bacteroidia</taxon>
        <taxon>Bacteroidales</taxon>
        <taxon>Bacteroidaceae</taxon>
        <taxon>Bacteroides</taxon>
    </lineage>
</organism>
<evidence type="ECO:0000313" key="1">
    <source>
        <dbReference type="EMBL" id="TGY38228.1"/>
    </source>
</evidence>